<evidence type="ECO:0000256" key="6">
    <source>
        <dbReference type="SAM" id="MobiDB-lite"/>
    </source>
</evidence>
<keyword evidence="8" id="KW-1185">Reference proteome</keyword>
<keyword evidence="3" id="KW-0472">Membrane</keyword>
<dbReference type="RefSeq" id="WP_246495876.1">
    <property type="nucleotide sequence ID" value="NZ_JACHJL010000043.1"/>
</dbReference>
<dbReference type="InterPro" id="IPR006059">
    <property type="entry name" value="SBP"/>
</dbReference>
<evidence type="ECO:0000256" key="4">
    <source>
        <dbReference type="ARBA" id="ARBA00023139"/>
    </source>
</evidence>
<evidence type="ECO:0000256" key="1">
    <source>
        <dbReference type="ARBA" id="ARBA00022475"/>
    </source>
</evidence>
<evidence type="ECO:0000256" key="2">
    <source>
        <dbReference type="ARBA" id="ARBA00022729"/>
    </source>
</evidence>
<proteinExistence type="predicted"/>
<keyword evidence="2" id="KW-0732">Signal</keyword>
<keyword evidence="1" id="KW-1003">Cell membrane</keyword>
<gene>
    <name evidence="7" type="ORF">FHS42_007468</name>
</gene>
<evidence type="ECO:0000313" key="8">
    <source>
        <dbReference type="Proteomes" id="UP000588098"/>
    </source>
</evidence>
<reference evidence="7 8" key="1">
    <citation type="submission" date="2020-08" db="EMBL/GenBank/DDBJ databases">
        <title>Genomic Encyclopedia of Type Strains, Phase III (KMG-III): the genomes of soil and plant-associated and newly described type strains.</title>
        <authorList>
            <person name="Whitman W."/>
        </authorList>
    </citation>
    <scope>NUCLEOTIDE SEQUENCE [LARGE SCALE GENOMIC DNA]</scope>
    <source>
        <strain evidence="7 8">CECT 8305</strain>
    </source>
</reference>
<evidence type="ECO:0000256" key="5">
    <source>
        <dbReference type="ARBA" id="ARBA00023288"/>
    </source>
</evidence>
<comment type="caution">
    <text evidence="7">The sequence shown here is derived from an EMBL/GenBank/DDBJ whole genome shotgun (WGS) entry which is preliminary data.</text>
</comment>
<dbReference type="Pfam" id="PF01547">
    <property type="entry name" value="SBP_bac_1"/>
    <property type="match status" value="1"/>
</dbReference>
<sequence length="483" mass="51945">MHKRGERGRRRRGRVVATVLGCLTLLATGCVPGTDGPGARGGTAGAATAIPDPAKAGKVTLTVWDQEIRGGTNGEVKQLNKEFQRAYPNVRIKRVARGFTDLKATLKLAVSGNNPPDVIQTNQGYPDMVAFVRAGLLAPLDNYAGIYDWNTRYPATLLDLNRVSADGHNFGTGRLYGISQTGEFVGLYYNKDLLAKSGLKPPTTWAEFTNGLARIKQDDRLPIQFGNLDKYPAIHTFGVLQNQSAAGPVRDAVLGRAGRFDDERTKNAAATLADWHRRGYLPEGTNGLGYDDAAKKFASGDGAYLLTGTWQLADLKKAMGDKLGFIPPPPATAGGAPVSTGGQGLAWSITSRTKHPEVAAAYLDFLTTEHASDVMTQHGVLPAVPGKAAAKVPRDSVDGQMLDGWQRLNEADGLVPYLDYATPTFYDTLSEQLQGVIAGTVSPARFAATAQRDYGAFMRTQQQDDRDRTGKARGARGERRDGR</sequence>
<dbReference type="PANTHER" id="PTHR43649">
    <property type="entry name" value="ARABINOSE-BINDING PROTEIN-RELATED"/>
    <property type="match status" value="1"/>
</dbReference>
<organism evidence="7 8">
    <name type="scientific">Streptomyces zagrosensis</name>
    <dbReference type="NCBI Taxonomy" id="1042984"/>
    <lineage>
        <taxon>Bacteria</taxon>
        <taxon>Bacillati</taxon>
        <taxon>Actinomycetota</taxon>
        <taxon>Actinomycetes</taxon>
        <taxon>Kitasatosporales</taxon>
        <taxon>Streptomycetaceae</taxon>
        <taxon>Streptomyces</taxon>
    </lineage>
</organism>
<dbReference type="Proteomes" id="UP000588098">
    <property type="component" value="Unassembled WGS sequence"/>
</dbReference>
<keyword evidence="4" id="KW-0564">Palmitate</keyword>
<evidence type="ECO:0000256" key="3">
    <source>
        <dbReference type="ARBA" id="ARBA00023136"/>
    </source>
</evidence>
<name>A0A7W9QHH7_9ACTN</name>
<dbReference type="PROSITE" id="PS51257">
    <property type="entry name" value="PROKAR_LIPOPROTEIN"/>
    <property type="match status" value="1"/>
</dbReference>
<dbReference type="PANTHER" id="PTHR43649:SF33">
    <property type="entry name" value="POLYGALACTURONAN_RHAMNOGALACTURONAN-BINDING PROTEIN YTCQ"/>
    <property type="match status" value="1"/>
</dbReference>
<dbReference type="Gene3D" id="3.40.190.10">
    <property type="entry name" value="Periplasmic binding protein-like II"/>
    <property type="match status" value="2"/>
</dbReference>
<protein>
    <submittedName>
        <fullName evidence="7">Raffinose/stachyose/melibiose transport system substrate-binding protein</fullName>
    </submittedName>
</protein>
<feature type="compositionally biased region" description="Basic and acidic residues" evidence="6">
    <location>
        <begin position="462"/>
        <end position="483"/>
    </location>
</feature>
<dbReference type="EMBL" id="JACHJL010000043">
    <property type="protein sequence ID" value="MBB5940370.1"/>
    <property type="molecule type" value="Genomic_DNA"/>
</dbReference>
<evidence type="ECO:0000313" key="7">
    <source>
        <dbReference type="EMBL" id="MBB5940370.1"/>
    </source>
</evidence>
<feature type="region of interest" description="Disordered" evidence="6">
    <location>
        <begin position="457"/>
        <end position="483"/>
    </location>
</feature>
<keyword evidence="5" id="KW-0449">Lipoprotein</keyword>
<dbReference type="AlphaFoldDB" id="A0A7W9QHH7"/>
<accession>A0A7W9QHH7</accession>
<dbReference type="SUPFAM" id="SSF53850">
    <property type="entry name" value="Periplasmic binding protein-like II"/>
    <property type="match status" value="1"/>
</dbReference>
<dbReference type="InterPro" id="IPR050490">
    <property type="entry name" value="Bact_solute-bd_prot1"/>
</dbReference>